<dbReference type="InterPro" id="IPR010309">
    <property type="entry name" value="E3_Ub_ligase_DUF908"/>
</dbReference>
<dbReference type="Pfam" id="PF06012">
    <property type="entry name" value="DUF908"/>
    <property type="match status" value="1"/>
</dbReference>
<protein>
    <recommendedName>
        <fullName evidence="1">DUF908 domain-containing protein</fullName>
    </recommendedName>
</protein>
<comment type="caution">
    <text evidence="2">The sequence shown here is derived from an EMBL/GenBank/DDBJ whole genome shotgun (WGS) entry which is preliminary data.</text>
</comment>
<dbReference type="AlphaFoldDB" id="A0A835YUZ0"/>
<dbReference type="Proteomes" id="UP000664859">
    <property type="component" value="Unassembled WGS sequence"/>
</dbReference>
<gene>
    <name evidence="2" type="ORF">JKP88DRAFT_170553</name>
</gene>
<accession>A0A835YUZ0</accession>
<dbReference type="OrthoDB" id="123552at2759"/>
<feature type="non-terminal residue" evidence="2">
    <location>
        <position position="216"/>
    </location>
</feature>
<evidence type="ECO:0000313" key="3">
    <source>
        <dbReference type="Proteomes" id="UP000664859"/>
    </source>
</evidence>
<keyword evidence="3" id="KW-1185">Reference proteome</keyword>
<evidence type="ECO:0000313" key="2">
    <source>
        <dbReference type="EMBL" id="KAG5177048.1"/>
    </source>
</evidence>
<dbReference type="EMBL" id="JAFCMP010000530">
    <property type="protein sequence ID" value="KAG5177048.1"/>
    <property type="molecule type" value="Genomic_DNA"/>
</dbReference>
<evidence type="ECO:0000259" key="1">
    <source>
        <dbReference type="Pfam" id="PF06012"/>
    </source>
</evidence>
<sequence length="216" mass="22347">MRVRTGPALGNADACWSANLAALKDAIATTPEGEEGDAALVDLLSNGANQDLFEDQPNLTEWIPVLDRIDAALESSLRLDPALVLIKEAAPAAAAGAPAGGEGVVVAGPDRAPLVLACLRFTAVLLQNSTNKAIYSSTEHLLALLAARDDGAVELALRCLAAMEMPAALHRQSRGDMMPPQQFSSLDAKGAAKKLTILSQGWGGRGQGLGLLSCVT</sequence>
<feature type="domain" description="DUF908" evidence="1">
    <location>
        <begin position="113"/>
        <end position="203"/>
    </location>
</feature>
<reference evidence="2" key="1">
    <citation type="submission" date="2021-02" db="EMBL/GenBank/DDBJ databases">
        <title>First Annotated Genome of the Yellow-green Alga Tribonema minus.</title>
        <authorList>
            <person name="Mahan K.M."/>
        </authorList>
    </citation>
    <scope>NUCLEOTIDE SEQUENCE</scope>
    <source>
        <strain evidence="2">UTEX B ZZ1240</strain>
    </source>
</reference>
<name>A0A835YUZ0_9STRA</name>
<organism evidence="2 3">
    <name type="scientific">Tribonema minus</name>
    <dbReference type="NCBI Taxonomy" id="303371"/>
    <lineage>
        <taxon>Eukaryota</taxon>
        <taxon>Sar</taxon>
        <taxon>Stramenopiles</taxon>
        <taxon>Ochrophyta</taxon>
        <taxon>PX clade</taxon>
        <taxon>Xanthophyceae</taxon>
        <taxon>Tribonematales</taxon>
        <taxon>Tribonemataceae</taxon>
        <taxon>Tribonema</taxon>
    </lineage>
</organism>
<proteinExistence type="predicted"/>